<comment type="caution">
    <text evidence="2">The sequence shown here is derived from an EMBL/GenBank/DDBJ whole genome shotgun (WGS) entry which is preliminary data.</text>
</comment>
<dbReference type="Proteomes" id="UP000600449">
    <property type="component" value="Unassembled WGS sequence"/>
</dbReference>
<sequence>MRERLSAFGRRLADETGAVVVLFGLALVPMLGAAGLAVDATSWYGARAALQAAADGAAIAAAREMRLANTPADQLQAGAENAARAAVQDRGFDPAAARVRAVVDSRAHTVRIDIATPLERIFSRVVTDTFVEVAVSATARISGSAPICVVALDESGSKALHLEKRAAMEASRCGVFSNSTHRQALRMDDDARMQAALICSAGGHHGRGTAFTPTPRTDCPPIPDPLAGRAPPSVGPCTHQDLVVRRNATLLPGVYCGGIRIRDGAEVTLASGLYVIKDGELRVDDAAVTGEYVSLYFTGKNAAIDFRKESRIDLSAMRDGALAGILFFQDRDAEEGRDFKIASDDARTLLGTIYLPRGDLFVNAERSVADHSAYTVIVARRLELSAGPVLVLNTDYHATDIPVPEGVGPTGNVVLSQ</sequence>
<proteinExistence type="predicted"/>
<reference evidence="2 3" key="1">
    <citation type="journal article" date="2014" name="Int. J. Syst. Evol. Microbiol.">
        <title>Complete genome sequence of Corynebacterium casei LMG S-19264T (=DSM 44701T), isolated from a smear-ripened cheese.</title>
        <authorList>
            <consortium name="US DOE Joint Genome Institute (JGI-PGF)"/>
            <person name="Walter F."/>
            <person name="Albersmeier A."/>
            <person name="Kalinowski J."/>
            <person name="Ruckert C."/>
        </authorList>
    </citation>
    <scope>NUCLEOTIDE SEQUENCE [LARGE SCALE GENOMIC DNA]</scope>
    <source>
        <strain evidence="2 3">CGMCC 1.9161</strain>
    </source>
</reference>
<keyword evidence="3" id="KW-1185">Reference proteome</keyword>
<dbReference type="RefSeq" id="WP_188912679.1">
    <property type="nucleotide sequence ID" value="NZ_BMMF01000005.1"/>
</dbReference>
<protein>
    <recommendedName>
        <fullName evidence="1">Putative Flp pilus-assembly TadG-like N-terminal domain-containing protein</fullName>
    </recommendedName>
</protein>
<evidence type="ECO:0000259" key="1">
    <source>
        <dbReference type="Pfam" id="PF13400"/>
    </source>
</evidence>
<name>A0A917V459_9HYPH</name>
<feature type="domain" description="Putative Flp pilus-assembly TadG-like N-terminal" evidence="1">
    <location>
        <begin position="17"/>
        <end position="63"/>
    </location>
</feature>
<dbReference type="InterPro" id="IPR028087">
    <property type="entry name" value="Tad_N"/>
</dbReference>
<dbReference type="AlphaFoldDB" id="A0A917V459"/>
<evidence type="ECO:0000313" key="2">
    <source>
        <dbReference type="EMBL" id="GGK34768.1"/>
    </source>
</evidence>
<evidence type="ECO:0000313" key="3">
    <source>
        <dbReference type="Proteomes" id="UP000600449"/>
    </source>
</evidence>
<organism evidence="2 3">
    <name type="scientific">Salinarimonas ramus</name>
    <dbReference type="NCBI Taxonomy" id="690164"/>
    <lineage>
        <taxon>Bacteria</taxon>
        <taxon>Pseudomonadati</taxon>
        <taxon>Pseudomonadota</taxon>
        <taxon>Alphaproteobacteria</taxon>
        <taxon>Hyphomicrobiales</taxon>
        <taxon>Salinarimonadaceae</taxon>
        <taxon>Salinarimonas</taxon>
    </lineage>
</organism>
<gene>
    <name evidence="2" type="ORF">GCM10011322_21910</name>
</gene>
<dbReference type="Pfam" id="PF13400">
    <property type="entry name" value="Tad"/>
    <property type="match status" value="1"/>
</dbReference>
<accession>A0A917V459</accession>
<dbReference type="EMBL" id="BMMF01000005">
    <property type="protein sequence ID" value="GGK34768.1"/>
    <property type="molecule type" value="Genomic_DNA"/>
</dbReference>